<evidence type="ECO:0000313" key="2">
    <source>
        <dbReference type="Proteomes" id="UP000189703"/>
    </source>
</evidence>
<accession>A0A1U8B5Z8</accession>
<dbReference type="GeneID" id="104607361"/>
<feature type="compositionally biased region" description="Polar residues" evidence="1">
    <location>
        <begin position="157"/>
        <end position="172"/>
    </location>
</feature>
<dbReference type="eggNOG" id="KOG0017">
    <property type="taxonomic scope" value="Eukaryota"/>
</dbReference>
<dbReference type="RefSeq" id="XP_010271289.1">
    <property type="nucleotide sequence ID" value="XM_010272987.2"/>
</dbReference>
<gene>
    <name evidence="3" type="primary">LOC104607361</name>
</gene>
<dbReference type="OMA" id="CRPNPME"/>
<dbReference type="AlphaFoldDB" id="A0A1U8B5Z8"/>
<proteinExistence type="predicted"/>
<evidence type="ECO:0000313" key="3">
    <source>
        <dbReference type="RefSeq" id="XP_010271289.1"/>
    </source>
</evidence>
<protein>
    <submittedName>
        <fullName evidence="3">Uncharacterized protein LOC104607361</fullName>
    </submittedName>
</protein>
<name>A0A1U8B5Z8_NELNU</name>
<feature type="region of interest" description="Disordered" evidence="1">
    <location>
        <begin position="142"/>
        <end position="173"/>
    </location>
</feature>
<dbReference type="OrthoDB" id="1745136at2759"/>
<dbReference type="InParanoid" id="A0A1U8B5Z8"/>
<dbReference type="PANTHER" id="PTHR34222:SF43">
    <property type="entry name" value="RETROTRANSPOSON GAG DOMAIN-CONTAINING PROTEIN"/>
    <property type="match status" value="1"/>
</dbReference>
<dbReference type="PANTHER" id="PTHR34222">
    <property type="entry name" value="GAG_PRE-INTEGRS DOMAIN-CONTAINING PROTEIN"/>
    <property type="match status" value="1"/>
</dbReference>
<organism evidence="2 3">
    <name type="scientific">Nelumbo nucifera</name>
    <name type="common">Sacred lotus</name>
    <dbReference type="NCBI Taxonomy" id="4432"/>
    <lineage>
        <taxon>Eukaryota</taxon>
        <taxon>Viridiplantae</taxon>
        <taxon>Streptophyta</taxon>
        <taxon>Embryophyta</taxon>
        <taxon>Tracheophyta</taxon>
        <taxon>Spermatophyta</taxon>
        <taxon>Magnoliopsida</taxon>
        <taxon>Proteales</taxon>
        <taxon>Nelumbonaceae</taxon>
        <taxon>Nelumbo</taxon>
    </lineage>
</organism>
<dbReference type="KEGG" id="nnu:104607361"/>
<keyword evidence="2" id="KW-1185">Reference proteome</keyword>
<evidence type="ECO:0000256" key="1">
    <source>
        <dbReference type="SAM" id="MobiDB-lite"/>
    </source>
</evidence>
<dbReference type="Proteomes" id="UP000189703">
    <property type="component" value="Unplaced"/>
</dbReference>
<sequence length="188" mass="21472">MDISLIGNFIRFPTAKMVWDSIATTYFDGSDTSQVYDLRRRVTFLRQFGGSLEKYYNDLQGLWREIDFCRPNPMECAVDIQWYNTLLQEERVYIFLDGLDDRLDKIRADVLQMHPFPTIEQAYTHVRREAIRQRVMITGNNTETPGAVLASKGVKTGQPTPSSTGSLPASNEKSGELLQATWLSRLVA</sequence>
<reference evidence="3" key="1">
    <citation type="submission" date="2025-08" db="UniProtKB">
        <authorList>
            <consortium name="RefSeq"/>
        </authorList>
    </citation>
    <scope>IDENTIFICATION</scope>
</reference>